<proteinExistence type="predicted"/>
<protein>
    <submittedName>
        <fullName evidence="1">DUF4865 family protein</fullName>
    </submittedName>
</protein>
<reference evidence="1 2" key="1">
    <citation type="journal article" date="2019" name="Int. J. Syst. Evol. Microbiol.">
        <title>The Global Catalogue of Microorganisms (GCM) 10K type strain sequencing project: providing services to taxonomists for standard genome sequencing and annotation.</title>
        <authorList>
            <consortium name="The Broad Institute Genomics Platform"/>
            <consortium name="The Broad Institute Genome Sequencing Center for Infectious Disease"/>
            <person name="Wu L."/>
            <person name="Ma J."/>
        </authorList>
    </citation>
    <scope>NUCLEOTIDE SEQUENCE [LARGE SCALE GENOMIC DNA]</scope>
    <source>
        <strain evidence="1 2">JCM 4524</strain>
    </source>
</reference>
<evidence type="ECO:0000313" key="1">
    <source>
        <dbReference type="EMBL" id="GAA2634592.1"/>
    </source>
</evidence>
<dbReference type="RefSeq" id="WP_344390411.1">
    <property type="nucleotide sequence ID" value="NZ_BAAASJ010000031.1"/>
</dbReference>
<sequence>MHAMQYALTLPADYDMAVIRDRVARKGHLLDDWEGLGIKTYLMRERGVHGSPVNQYAPFYLWKTVAGMNSFLWGGPFQGIVDDFGRPSVRQWTGLAYEEGGAAGSPARVAVLRRQQVPGGSQLTVVRAEAAREAGRLAGEDGAVLAAAVVDPSRWELLHFSLWEHDTPKTGGDAYEVLHMSAPQRGQLPLSAPLGER</sequence>
<dbReference type="Pfam" id="PF16157">
    <property type="entry name" value="DUF4865"/>
    <property type="match status" value="1"/>
</dbReference>
<evidence type="ECO:0000313" key="2">
    <source>
        <dbReference type="Proteomes" id="UP001500151"/>
    </source>
</evidence>
<dbReference type="EMBL" id="BAAASJ010000031">
    <property type="protein sequence ID" value="GAA2634592.1"/>
    <property type="molecule type" value="Genomic_DNA"/>
</dbReference>
<keyword evidence="2" id="KW-1185">Reference proteome</keyword>
<accession>A0ABN3QTV3</accession>
<dbReference type="Proteomes" id="UP001500151">
    <property type="component" value="Unassembled WGS sequence"/>
</dbReference>
<comment type="caution">
    <text evidence="1">The sequence shown here is derived from an EMBL/GenBank/DDBJ whole genome shotgun (WGS) entry which is preliminary data.</text>
</comment>
<gene>
    <name evidence="1" type="ORF">GCM10010307_29940</name>
</gene>
<dbReference type="InterPro" id="IPR032349">
    <property type="entry name" value="DUF4865"/>
</dbReference>
<name>A0ABN3QTV3_9ACTN</name>
<organism evidence="1 2">
    <name type="scientific">Streptomyces vastus</name>
    <dbReference type="NCBI Taxonomy" id="285451"/>
    <lineage>
        <taxon>Bacteria</taxon>
        <taxon>Bacillati</taxon>
        <taxon>Actinomycetota</taxon>
        <taxon>Actinomycetes</taxon>
        <taxon>Kitasatosporales</taxon>
        <taxon>Streptomycetaceae</taxon>
        <taxon>Streptomyces</taxon>
    </lineage>
</organism>